<organism evidence="2 3">
    <name type="scientific">Psychrobacillus faecigallinarum</name>
    <dbReference type="NCBI Taxonomy" id="2762235"/>
    <lineage>
        <taxon>Bacteria</taxon>
        <taxon>Bacillati</taxon>
        <taxon>Bacillota</taxon>
        <taxon>Bacilli</taxon>
        <taxon>Bacillales</taxon>
        <taxon>Bacillaceae</taxon>
        <taxon>Psychrobacillus</taxon>
    </lineage>
</organism>
<feature type="transmembrane region" description="Helical" evidence="1">
    <location>
        <begin position="31"/>
        <end position="50"/>
    </location>
</feature>
<sequence>MYFKTFLIKLIMTTAIIWIVLGGYYGANLLGVFIISIVLTVLGFIGDIFLMPRLGNILATIGDFILALGLVWLMGIYLFDPSVPVGRAAFIISLLLMVGEMYLHQYIKLHIWEPRIMNPRDKAGYYQRTDTQLEFARAFSKEDFQKK</sequence>
<keyword evidence="1" id="KW-0812">Transmembrane</keyword>
<feature type="transmembrane region" description="Helical" evidence="1">
    <location>
        <begin position="7"/>
        <end position="25"/>
    </location>
</feature>
<gene>
    <name evidence="2" type="ORF">H9650_14840</name>
</gene>
<dbReference type="RefSeq" id="WP_154312121.1">
    <property type="nucleotide sequence ID" value="NZ_JACSQO010000008.1"/>
</dbReference>
<dbReference type="InterPro" id="IPR019649">
    <property type="entry name" value="DUF2512"/>
</dbReference>
<dbReference type="Pfam" id="PF10710">
    <property type="entry name" value="DUF2512"/>
    <property type="match status" value="1"/>
</dbReference>
<feature type="transmembrane region" description="Helical" evidence="1">
    <location>
        <begin position="57"/>
        <end position="79"/>
    </location>
</feature>
<evidence type="ECO:0000256" key="1">
    <source>
        <dbReference type="SAM" id="Phobius"/>
    </source>
</evidence>
<evidence type="ECO:0000313" key="3">
    <source>
        <dbReference type="Proteomes" id="UP000640786"/>
    </source>
</evidence>
<protein>
    <submittedName>
        <fullName evidence="2">DUF2512 family protein</fullName>
    </submittedName>
</protein>
<dbReference type="Proteomes" id="UP000640786">
    <property type="component" value="Unassembled WGS sequence"/>
</dbReference>
<keyword evidence="3" id="KW-1185">Reference proteome</keyword>
<evidence type="ECO:0000313" key="2">
    <source>
        <dbReference type="EMBL" id="MBD7945401.1"/>
    </source>
</evidence>
<name>A0ABR8RC78_9BACI</name>
<dbReference type="EMBL" id="JACSQO010000008">
    <property type="protein sequence ID" value="MBD7945401.1"/>
    <property type="molecule type" value="Genomic_DNA"/>
</dbReference>
<comment type="caution">
    <text evidence="2">The sequence shown here is derived from an EMBL/GenBank/DDBJ whole genome shotgun (WGS) entry which is preliminary data.</text>
</comment>
<proteinExistence type="predicted"/>
<keyword evidence="1" id="KW-1133">Transmembrane helix</keyword>
<feature type="transmembrane region" description="Helical" evidence="1">
    <location>
        <begin position="85"/>
        <end position="103"/>
    </location>
</feature>
<reference evidence="2 3" key="1">
    <citation type="submission" date="2020-08" db="EMBL/GenBank/DDBJ databases">
        <title>A Genomic Blueprint of the Chicken Gut Microbiome.</title>
        <authorList>
            <person name="Gilroy R."/>
            <person name="Ravi A."/>
            <person name="Getino M."/>
            <person name="Pursley I."/>
            <person name="Horton D.L."/>
            <person name="Alikhan N.-F."/>
            <person name="Baker D."/>
            <person name="Gharbi K."/>
            <person name="Hall N."/>
            <person name="Watson M."/>
            <person name="Adriaenssens E.M."/>
            <person name="Foster-Nyarko E."/>
            <person name="Jarju S."/>
            <person name="Secka A."/>
            <person name="Antonio M."/>
            <person name="Oren A."/>
            <person name="Chaudhuri R."/>
            <person name="La Ragione R.M."/>
            <person name="Hildebrand F."/>
            <person name="Pallen M.J."/>
        </authorList>
    </citation>
    <scope>NUCLEOTIDE SEQUENCE [LARGE SCALE GENOMIC DNA]</scope>
    <source>
        <strain evidence="2 3">Sa2BUA9</strain>
    </source>
</reference>
<accession>A0ABR8RC78</accession>
<keyword evidence="1" id="KW-0472">Membrane</keyword>